<keyword evidence="2" id="KW-1185">Reference proteome</keyword>
<protein>
    <recommendedName>
        <fullName evidence="3">Antitoxin</fullName>
    </recommendedName>
</protein>
<sequence>MPHHSLTFSASYRATDMNKAGGQILDMAAAKGAVAINRRGQEFVLMLASDLTKMLNDAREDRPQTLDDLLRDYDREKIGRLTAGFLNDAPTGKEIL</sequence>
<reference evidence="1 2" key="1">
    <citation type="submission" date="2018-09" db="EMBL/GenBank/DDBJ databases">
        <authorList>
            <person name="Zhu H."/>
        </authorList>
    </citation>
    <scope>NUCLEOTIDE SEQUENCE [LARGE SCALE GENOMIC DNA]</scope>
    <source>
        <strain evidence="1 2">K2W22B-5</strain>
    </source>
</reference>
<dbReference type="AlphaFoldDB" id="A0A418VSX1"/>
<dbReference type="Proteomes" id="UP000283458">
    <property type="component" value="Unassembled WGS sequence"/>
</dbReference>
<evidence type="ECO:0000313" key="2">
    <source>
        <dbReference type="Proteomes" id="UP000283458"/>
    </source>
</evidence>
<comment type="caution">
    <text evidence="1">The sequence shown here is derived from an EMBL/GenBank/DDBJ whole genome shotgun (WGS) entry which is preliminary data.</text>
</comment>
<evidence type="ECO:0000313" key="1">
    <source>
        <dbReference type="EMBL" id="RJF79572.1"/>
    </source>
</evidence>
<dbReference type="EMBL" id="QYUL01000003">
    <property type="protein sequence ID" value="RJF79572.1"/>
    <property type="molecule type" value="Genomic_DNA"/>
</dbReference>
<dbReference type="RefSeq" id="WP_147395258.1">
    <property type="nucleotide sequence ID" value="NZ_QYUL01000003.1"/>
</dbReference>
<gene>
    <name evidence="1" type="ORF">D3877_22750</name>
</gene>
<accession>A0A418VSX1</accession>
<proteinExistence type="predicted"/>
<dbReference type="OrthoDB" id="7364441at2"/>
<evidence type="ECO:0008006" key="3">
    <source>
        <dbReference type="Google" id="ProtNLM"/>
    </source>
</evidence>
<organism evidence="1 2">
    <name type="scientific">Azospirillum cavernae</name>
    <dbReference type="NCBI Taxonomy" id="2320860"/>
    <lineage>
        <taxon>Bacteria</taxon>
        <taxon>Pseudomonadati</taxon>
        <taxon>Pseudomonadota</taxon>
        <taxon>Alphaproteobacteria</taxon>
        <taxon>Rhodospirillales</taxon>
        <taxon>Azospirillaceae</taxon>
        <taxon>Azospirillum</taxon>
    </lineage>
</organism>
<name>A0A418VSX1_9PROT</name>